<dbReference type="SUPFAM" id="SSF53067">
    <property type="entry name" value="Actin-like ATPase domain"/>
    <property type="match status" value="2"/>
</dbReference>
<feature type="compositionally biased region" description="Basic and acidic residues" evidence="1">
    <location>
        <begin position="1"/>
        <end position="27"/>
    </location>
</feature>
<protein>
    <recommendedName>
        <fullName evidence="6">Actin-like ATPase domain-containing protein</fullName>
    </recommendedName>
</protein>
<dbReference type="GeneID" id="54422625"/>
<dbReference type="Gene3D" id="3.90.640.10">
    <property type="entry name" value="Actin, Chain A, domain 4"/>
    <property type="match status" value="1"/>
</dbReference>
<reference evidence="3 5" key="1">
    <citation type="submission" date="2020-01" db="EMBL/GenBank/DDBJ databases">
        <authorList>
            <consortium name="DOE Joint Genome Institute"/>
            <person name="Haridas S."/>
            <person name="Albert R."/>
            <person name="Binder M."/>
            <person name="Bloem J."/>
            <person name="Labutti K."/>
            <person name="Salamov A."/>
            <person name="Andreopoulos B."/>
            <person name="Baker S.E."/>
            <person name="Barry K."/>
            <person name="Bills G."/>
            <person name="Bluhm B.H."/>
            <person name="Cannon C."/>
            <person name="Castanera R."/>
            <person name="Culley D.E."/>
            <person name="Daum C."/>
            <person name="Ezra D."/>
            <person name="Gonzalez J.B."/>
            <person name="Henrissat B."/>
            <person name="Kuo A."/>
            <person name="Liang C."/>
            <person name="Lipzen A."/>
            <person name="Lutzoni F."/>
            <person name="Magnuson J."/>
            <person name="Mondo S."/>
            <person name="Nolan M."/>
            <person name="Ohm R."/>
            <person name="Pangilinan J."/>
            <person name="Park H.-J."/>
            <person name="Ramirez L."/>
            <person name="Alfaro M."/>
            <person name="Sun H."/>
            <person name="Tritt A."/>
            <person name="Yoshinaga Y."/>
            <person name="Zwiers L.-H."/>
            <person name="Turgeon B.G."/>
            <person name="Goodwin S.B."/>
            <person name="Spatafora J.W."/>
            <person name="Crous P.W."/>
            <person name="Grigoriev I.V."/>
        </authorList>
    </citation>
    <scope>NUCLEOTIDE SEQUENCE</scope>
    <source>
        <strain evidence="3 5">CBS 781.70</strain>
    </source>
</reference>
<name>A0A6G1FR90_9PEZI</name>
<feature type="transmembrane region" description="Helical" evidence="2">
    <location>
        <begin position="779"/>
        <end position="802"/>
    </location>
</feature>
<evidence type="ECO:0008006" key="6">
    <source>
        <dbReference type="Google" id="ProtNLM"/>
    </source>
</evidence>
<dbReference type="CDD" id="cd10170">
    <property type="entry name" value="ASKHA_NBD_HSP70"/>
    <property type="match status" value="1"/>
</dbReference>
<dbReference type="AlphaFoldDB" id="A0A6G1FR90"/>
<keyword evidence="2" id="KW-0812">Transmembrane</keyword>
<keyword evidence="2" id="KW-0472">Membrane</keyword>
<reference evidence="5" key="3">
    <citation type="submission" date="2025-04" db="UniProtKB">
        <authorList>
            <consortium name="RefSeq"/>
        </authorList>
    </citation>
    <scope>IDENTIFICATION</scope>
    <source>
        <strain evidence="5">CBS 781.70</strain>
    </source>
</reference>
<gene>
    <name evidence="3 5" type="ORF">P152DRAFT_485607</name>
</gene>
<dbReference type="Gene3D" id="3.30.420.40">
    <property type="match status" value="2"/>
</dbReference>
<keyword evidence="4" id="KW-1185">Reference proteome</keyword>
<evidence type="ECO:0000256" key="2">
    <source>
        <dbReference type="SAM" id="Phobius"/>
    </source>
</evidence>
<dbReference type="OrthoDB" id="2963168at2759"/>
<feature type="compositionally biased region" description="Basic and acidic residues" evidence="1">
    <location>
        <begin position="49"/>
        <end position="61"/>
    </location>
</feature>
<feature type="region of interest" description="Disordered" evidence="1">
    <location>
        <begin position="828"/>
        <end position="856"/>
    </location>
</feature>
<evidence type="ECO:0000313" key="5">
    <source>
        <dbReference type="RefSeq" id="XP_033529879.1"/>
    </source>
</evidence>
<reference evidence="5" key="2">
    <citation type="submission" date="2020-04" db="EMBL/GenBank/DDBJ databases">
        <authorList>
            <consortium name="NCBI Genome Project"/>
        </authorList>
    </citation>
    <scope>NUCLEOTIDE SEQUENCE</scope>
    <source>
        <strain evidence="5">CBS 781.70</strain>
    </source>
</reference>
<accession>A0A6G1FR90</accession>
<organism evidence="3">
    <name type="scientific">Eremomyces bilateralis CBS 781.70</name>
    <dbReference type="NCBI Taxonomy" id="1392243"/>
    <lineage>
        <taxon>Eukaryota</taxon>
        <taxon>Fungi</taxon>
        <taxon>Dikarya</taxon>
        <taxon>Ascomycota</taxon>
        <taxon>Pezizomycotina</taxon>
        <taxon>Dothideomycetes</taxon>
        <taxon>Dothideomycetes incertae sedis</taxon>
        <taxon>Eremomycetales</taxon>
        <taxon>Eremomycetaceae</taxon>
        <taxon>Eremomyces</taxon>
    </lineage>
</organism>
<evidence type="ECO:0000313" key="3">
    <source>
        <dbReference type="EMBL" id="KAF1808248.1"/>
    </source>
</evidence>
<proteinExistence type="predicted"/>
<dbReference type="InterPro" id="IPR043129">
    <property type="entry name" value="ATPase_NBD"/>
</dbReference>
<dbReference type="PANTHER" id="PTHR14187:SF82">
    <property type="entry name" value="FAMILY CHAPERONE, PUTATIVE (AFU_ORTHOLOGUE AFUA_7G08575)-RELATED"/>
    <property type="match status" value="1"/>
</dbReference>
<dbReference type="PANTHER" id="PTHR14187">
    <property type="entry name" value="ALPHA KINASE/ELONGATION FACTOR 2 KINASE"/>
    <property type="match status" value="1"/>
</dbReference>
<evidence type="ECO:0000313" key="4">
    <source>
        <dbReference type="Proteomes" id="UP000504638"/>
    </source>
</evidence>
<keyword evidence="2" id="KW-1133">Transmembrane helix</keyword>
<dbReference type="EMBL" id="ML975187">
    <property type="protein sequence ID" value="KAF1808248.1"/>
    <property type="molecule type" value="Genomic_DNA"/>
</dbReference>
<feature type="region of interest" description="Disordered" evidence="1">
    <location>
        <begin position="1"/>
        <end position="71"/>
    </location>
</feature>
<dbReference type="RefSeq" id="XP_033529879.1">
    <property type="nucleotide sequence ID" value="XM_033682055.1"/>
</dbReference>
<dbReference type="Proteomes" id="UP000504638">
    <property type="component" value="Unplaced"/>
</dbReference>
<sequence length="945" mass="105948">MDSPRVRERDAERREGRGRDGQEEAQRHRVANASESTRHQRGSIFNDMPVRRRAQEPKPQDSETAAPLEGLKPGPRVLLGIDYGTTFTGVAWVQQDDALVKSSIQDITVFPRWPGVTEVEENQEKVPSEFSYSAAKNREKQWGYSMDKDSLILRWTKLELMLQSPETELAVLRNLLKGLSLLQQFQESGNRDYELPKHLRKNAGEIIEDYLDKVAKEWRAHMMATAREALREVPLDIVVTHPLIWDYHALNATITAVRHACHKGLFPHIRDFYVVQEPEACALSTTQDMLAKSHPSVIEGECFVLVDAGGGTVDIATYCVENIDPFKLSLIEKDDGSESRCGATFVDRAFLEWLEPKLANVHLFSEDVTAGGHSVFSPLTSLLLKRFKPVKEAFDSTDKGNIQLPQTYRDADNRLHTLKPAEAHKFAIKDGVVKLSHSDLEHIFEKSVNTTIGMIRRQVRNVEMKRRPQGYLRVENIFMSGGFAQNPYLYKKVKEYADSTAHIGVQRADNCWTAVVQGALLKGMGIGSEVATKVEFCPRHYGICLSEFYEDWRPEHDDGKAVNDRFHLRKLIPGQIIWAAKRGDVIIPGSPIKSSIPIEGHTSKNQHKKGYELSVTFVATTLPEAPANISELKNGNHEIKNLVVNMGAIPRYELREQKKAKGSISPLFALSITAARWGLEPFPANLVAIQGRVNTSITNSVVEAWTLPYSCGGLPLSGLEGQQYYNYSSYYQEPPSPPYRSNISLTNICDAPQACPASDCRIVVEGAGRTQVDTIRTSIISLVHGISASISVLGTFGLFMMFEALTKLRPKKKKGGLSGADLEPFYNAPYGQNAEGNRAQPPPPPLYPPGHEEDGKAAAAKAKGIARCADLLRRKYELDMEIWGSRRGEETRRAQLQRKSDAIFREIWRSVQGMRASNNWTREEWDSLEEISNTLDAHNAINTRR</sequence>
<evidence type="ECO:0000256" key="1">
    <source>
        <dbReference type="SAM" id="MobiDB-lite"/>
    </source>
</evidence>